<evidence type="ECO:0000313" key="2">
    <source>
        <dbReference type="EMBL" id="KZT42422.1"/>
    </source>
</evidence>
<evidence type="ECO:0000256" key="1">
    <source>
        <dbReference type="SAM" id="MobiDB-lite"/>
    </source>
</evidence>
<dbReference type="OrthoDB" id="3144405at2759"/>
<dbReference type="AlphaFoldDB" id="A0A166H7K4"/>
<protein>
    <submittedName>
        <fullName evidence="2">Uncharacterized protein</fullName>
    </submittedName>
</protein>
<accession>A0A166H7K4</accession>
<organism evidence="2 3">
    <name type="scientific">Sistotremastrum suecicum HHB10207 ss-3</name>
    <dbReference type="NCBI Taxonomy" id="1314776"/>
    <lineage>
        <taxon>Eukaryota</taxon>
        <taxon>Fungi</taxon>
        <taxon>Dikarya</taxon>
        <taxon>Basidiomycota</taxon>
        <taxon>Agaricomycotina</taxon>
        <taxon>Agaricomycetes</taxon>
        <taxon>Sistotremastrales</taxon>
        <taxon>Sistotremastraceae</taxon>
        <taxon>Sistotremastrum</taxon>
    </lineage>
</organism>
<gene>
    <name evidence="2" type="ORF">SISSUDRAFT_41786</name>
</gene>
<proteinExistence type="predicted"/>
<sequence>MGTILRKPWLLDYLLGVAREFGGEPAPLSEQKRLVQIVKFITGPTERNPNPFEIWTEVSDGTHFIPARLSSAAVDRHLKDHGERISACKTGYFSIKQYRPFLTHVPTGVNDEIESMARLALEIESVGLIGSKGEPPFGDLTLVTAEERMRRWTGGLLKDQGDILKKDYLRQQQFDKKEPAPQETSPFVDNPPLKTPSDTKLNVVGFKQPSAELWKFFARDPLRNAVPSEKDRALLDKITGEYPLFVSSELTKSYDH</sequence>
<reference evidence="2 3" key="1">
    <citation type="journal article" date="2016" name="Mol. Biol. Evol.">
        <title>Comparative Genomics of Early-Diverging Mushroom-Forming Fungi Provides Insights into the Origins of Lignocellulose Decay Capabilities.</title>
        <authorList>
            <person name="Nagy L.G."/>
            <person name="Riley R."/>
            <person name="Tritt A."/>
            <person name="Adam C."/>
            <person name="Daum C."/>
            <person name="Floudas D."/>
            <person name="Sun H."/>
            <person name="Yadav J.S."/>
            <person name="Pangilinan J."/>
            <person name="Larsson K.H."/>
            <person name="Matsuura K."/>
            <person name="Barry K."/>
            <person name="Labutti K."/>
            <person name="Kuo R."/>
            <person name="Ohm R.A."/>
            <person name="Bhattacharya S.S."/>
            <person name="Shirouzu T."/>
            <person name="Yoshinaga Y."/>
            <person name="Martin F.M."/>
            <person name="Grigoriev I.V."/>
            <person name="Hibbett D.S."/>
        </authorList>
    </citation>
    <scope>NUCLEOTIDE SEQUENCE [LARGE SCALE GENOMIC DNA]</scope>
    <source>
        <strain evidence="2 3">HHB10207 ss-3</strain>
    </source>
</reference>
<feature type="region of interest" description="Disordered" evidence="1">
    <location>
        <begin position="175"/>
        <end position="196"/>
    </location>
</feature>
<name>A0A166H7K4_9AGAM</name>
<keyword evidence="3" id="KW-1185">Reference proteome</keyword>
<dbReference type="Proteomes" id="UP000076798">
    <property type="component" value="Unassembled WGS sequence"/>
</dbReference>
<dbReference type="EMBL" id="KV428013">
    <property type="protein sequence ID" value="KZT42422.1"/>
    <property type="molecule type" value="Genomic_DNA"/>
</dbReference>
<evidence type="ECO:0000313" key="3">
    <source>
        <dbReference type="Proteomes" id="UP000076798"/>
    </source>
</evidence>